<accession>A0A1I7MNI9</accession>
<name>A0A1I7MNI9_9MICC</name>
<dbReference type="Proteomes" id="UP000198881">
    <property type="component" value="Unassembled WGS sequence"/>
</dbReference>
<dbReference type="AlphaFoldDB" id="A0A1I7MNI9"/>
<keyword evidence="2" id="KW-1185">Reference proteome</keyword>
<gene>
    <name evidence="1" type="ORF">SAMN04487966_10794</name>
</gene>
<organism evidence="1 2">
    <name type="scientific">Micrococcus terreus</name>
    <dbReference type="NCBI Taxonomy" id="574650"/>
    <lineage>
        <taxon>Bacteria</taxon>
        <taxon>Bacillati</taxon>
        <taxon>Actinomycetota</taxon>
        <taxon>Actinomycetes</taxon>
        <taxon>Micrococcales</taxon>
        <taxon>Micrococcaceae</taxon>
        <taxon>Micrococcus</taxon>
    </lineage>
</organism>
<dbReference type="RefSeq" id="WP_091697717.1">
    <property type="nucleotide sequence ID" value="NZ_FPCG01000007.1"/>
</dbReference>
<evidence type="ECO:0000313" key="1">
    <source>
        <dbReference type="EMBL" id="SFV23449.1"/>
    </source>
</evidence>
<protein>
    <recommendedName>
        <fullName evidence="3">3-methyladenine DNA glycosylase</fullName>
    </recommendedName>
</protein>
<dbReference type="STRING" id="574650.SAMN04487966_10794"/>
<reference evidence="1 2" key="1">
    <citation type="submission" date="2016-10" db="EMBL/GenBank/DDBJ databases">
        <authorList>
            <person name="de Groot N.N."/>
        </authorList>
    </citation>
    <scope>NUCLEOTIDE SEQUENCE [LARGE SCALE GENOMIC DNA]</scope>
    <source>
        <strain evidence="1 2">CGMCC 1.7054</strain>
    </source>
</reference>
<dbReference type="OrthoDB" id="9790578at2"/>
<proteinExistence type="predicted"/>
<dbReference type="EMBL" id="FPCG01000007">
    <property type="protein sequence ID" value="SFV23449.1"/>
    <property type="molecule type" value="Genomic_DNA"/>
</dbReference>
<evidence type="ECO:0000313" key="2">
    <source>
        <dbReference type="Proteomes" id="UP000198881"/>
    </source>
</evidence>
<evidence type="ECO:0008006" key="3">
    <source>
        <dbReference type="Google" id="ProtNLM"/>
    </source>
</evidence>
<sequence>MPSAAATAHRTVLDPSDWTARAQAHRARIAAYTDPIVELHHRGEKHPVHDFLFSYYSLTPGALQRWHPGTGVVLARSAGEGTHPDQEIPDDGPATWRFYREVAPSDQAPQGGWEVDVEEFCERRASMVEFGRRILSATASRPARLACFGLHEWAMAYRAEVHGVRHSTVPLRLGAEGTNAVVEGSRITCSHIDAFRFFAPEAVELNELQPTRARQVELEQPGCLHANMDLYKWAYKLLPAISSDLVADCFELAWDIRGVDMQASPYDLADWGYEPIRIETAEGRAEYVRHQRAFAERAQELRERLLAALDHLEALSDDLVKLT</sequence>